<keyword evidence="2 3" id="KW-0413">Isomerase</keyword>
<organism evidence="5 6">
    <name type="scientific">Paramylibacter kogurei</name>
    <dbReference type="NCBI Taxonomy" id="1889778"/>
    <lineage>
        <taxon>Bacteria</taxon>
        <taxon>Pseudomonadati</taxon>
        <taxon>Pseudomonadota</taxon>
        <taxon>Alphaproteobacteria</taxon>
        <taxon>Rhodobacterales</taxon>
        <taxon>Paracoccaceae</taxon>
        <taxon>Paramylibacter</taxon>
    </lineage>
</organism>
<dbReference type="GO" id="GO:0001522">
    <property type="term" value="P:pseudouridine synthesis"/>
    <property type="evidence" value="ECO:0007669"/>
    <property type="project" value="InterPro"/>
</dbReference>
<dbReference type="EC" id="5.4.99.-" evidence="3"/>
<dbReference type="GO" id="GO:0003723">
    <property type="term" value="F:RNA binding"/>
    <property type="evidence" value="ECO:0007669"/>
    <property type="project" value="InterPro"/>
</dbReference>
<dbReference type="GO" id="GO:0140098">
    <property type="term" value="F:catalytic activity, acting on RNA"/>
    <property type="evidence" value="ECO:0007669"/>
    <property type="project" value="UniProtKB-ARBA"/>
</dbReference>
<dbReference type="GO" id="GO:0009982">
    <property type="term" value="F:pseudouridine synthase activity"/>
    <property type="evidence" value="ECO:0007669"/>
    <property type="project" value="InterPro"/>
</dbReference>
<dbReference type="Gene3D" id="3.30.70.580">
    <property type="entry name" value="Pseudouridine synthase I, catalytic domain, N-terminal subdomain"/>
    <property type="match status" value="1"/>
</dbReference>
<proteinExistence type="inferred from homology"/>
<dbReference type="NCBIfam" id="TIGR00093">
    <property type="entry name" value="pseudouridine synthase"/>
    <property type="match status" value="1"/>
</dbReference>
<keyword evidence="6" id="KW-1185">Reference proteome</keyword>
<dbReference type="Proteomes" id="UP000231516">
    <property type="component" value="Unassembled WGS sequence"/>
</dbReference>
<dbReference type="InterPro" id="IPR000748">
    <property type="entry name" value="PsdUridine_synth_RsuA/RluB/E/F"/>
</dbReference>
<comment type="caution">
    <text evidence="5">The sequence shown here is derived from an EMBL/GenBank/DDBJ whole genome shotgun (WGS) entry which is preliminary data.</text>
</comment>
<dbReference type="PANTHER" id="PTHR47683">
    <property type="entry name" value="PSEUDOURIDINE SYNTHASE FAMILY PROTEIN-RELATED"/>
    <property type="match status" value="1"/>
</dbReference>
<dbReference type="GO" id="GO:0006364">
    <property type="term" value="P:rRNA processing"/>
    <property type="evidence" value="ECO:0007669"/>
    <property type="project" value="UniProtKB-ARBA"/>
</dbReference>
<name>A0A2G5K1C6_9RHOB</name>
<protein>
    <recommendedName>
        <fullName evidence="3">Pseudouridine synthase</fullName>
        <ecNumber evidence="3">5.4.99.-</ecNumber>
    </recommendedName>
</protein>
<dbReference type="InterPro" id="IPR050343">
    <property type="entry name" value="RsuA_PseudoU_synthase"/>
</dbReference>
<evidence type="ECO:0000313" key="5">
    <source>
        <dbReference type="EMBL" id="PIB23235.1"/>
    </source>
</evidence>
<evidence type="ECO:0000313" key="6">
    <source>
        <dbReference type="Proteomes" id="UP000231516"/>
    </source>
</evidence>
<evidence type="ECO:0000256" key="2">
    <source>
        <dbReference type="ARBA" id="ARBA00023235"/>
    </source>
</evidence>
<comment type="similarity">
    <text evidence="1 3">Belongs to the pseudouridine synthase RsuA family.</text>
</comment>
<evidence type="ECO:0000259" key="4">
    <source>
        <dbReference type="Pfam" id="PF00849"/>
    </source>
</evidence>
<dbReference type="AlphaFoldDB" id="A0A2G5K1C6"/>
<dbReference type="InterPro" id="IPR020094">
    <property type="entry name" value="TruA/RsuA/RluB/E/F_N"/>
</dbReference>
<accession>A0A2G5K1C6</accession>
<feature type="domain" description="Pseudouridine synthase RsuA/RluA-like" evidence="4">
    <location>
        <begin position="4"/>
        <end position="152"/>
    </location>
</feature>
<evidence type="ECO:0000256" key="1">
    <source>
        <dbReference type="ARBA" id="ARBA00008348"/>
    </source>
</evidence>
<dbReference type="CDD" id="cd02566">
    <property type="entry name" value="PseudoU_synth_RluE"/>
    <property type="match status" value="1"/>
</dbReference>
<dbReference type="EMBL" id="MDGM01000014">
    <property type="protein sequence ID" value="PIB23235.1"/>
    <property type="molecule type" value="Genomic_DNA"/>
</dbReference>
<dbReference type="SUPFAM" id="SSF55120">
    <property type="entry name" value="Pseudouridine synthase"/>
    <property type="match status" value="1"/>
</dbReference>
<dbReference type="RefSeq" id="WP_099594518.1">
    <property type="nucleotide sequence ID" value="NZ_MDGM01000014.1"/>
</dbReference>
<dbReference type="Pfam" id="PF00849">
    <property type="entry name" value="PseudoU_synth_2"/>
    <property type="match status" value="1"/>
</dbReference>
<dbReference type="OrthoDB" id="9807213at2"/>
<sequence>MTRTILFNKPFGVLSQFTDAGTLGSNHKTLSEFIDVPNVYAAGRLDKDSEGLLILTDNGKLQHRIADPKNKMPKTYWVQVEGIASDDAITSLQNGVKLKDGMTKPAKVSRMDPPTVWPRNPPVRFRKTVPDCWLEITITEGRNRQVRRMTAAVGLPTLRLIRYQIGNWTIDGINNGTWIDGA</sequence>
<dbReference type="PANTHER" id="PTHR47683:SF2">
    <property type="entry name" value="RNA-BINDING S4 DOMAIN-CONTAINING PROTEIN"/>
    <property type="match status" value="1"/>
</dbReference>
<reference evidence="5 6" key="1">
    <citation type="submission" date="2016-08" db="EMBL/GenBank/DDBJ databases">
        <title>Draft genome of Amylibacter sp. strain 4G11.</title>
        <authorList>
            <person name="Wong S.-K."/>
            <person name="Hamasaki K."/>
            <person name="Yoshizawa S."/>
        </authorList>
    </citation>
    <scope>NUCLEOTIDE SEQUENCE [LARGE SCALE GENOMIC DNA]</scope>
    <source>
        <strain evidence="5 6">4G11</strain>
    </source>
</reference>
<dbReference type="InterPro" id="IPR006145">
    <property type="entry name" value="PsdUridine_synth_RsuA/RluA"/>
</dbReference>
<gene>
    <name evidence="5" type="ORF">BFP76_09475</name>
</gene>
<dbReference type="InterPro" id="IPR042092">
    <property type="entry name" value="PsdUridine_s_RsuA/RluB/E/F_cat"/>
</dbReference>
<dbReference type="InterPro" id="IPR018496">
    <property type="entry name" value="PsdUridine_synth_RsuA/RluB_CS"/>
</dbReference>
<evidence type="ECO:0000256" key="3">
    <source>
        <dbReference type="RuleBase" id="RU003887"/>
    </source>
</evidence>
<dbReference type="PROSITE" id="PS01149">
    <property type="entry name" value="PSI_RSU"/>
    <property type="match status" value="1"/>
</dbReference>
<dbReference type="Gene3D" id="3.30.70.1560">
    <property type="entry name" value="Alpha-L RNA-binding motif"/>
    <property type="match status" value="1"/>
</dbReference>
<dbReference type="InterPro" id="IPR020103">
    <property type="entry name" value="PsdUridine_synth_cat_dom_sf"/>
</dbReference>